<feature type="compositionally biased region" description="Acidic residues" evidence="1">
    <location>
        <begin position="208"/>
        <end position="217"/>
    </location>
</feature>
<accession>A0A8H4W5A5</accession>
<protein>
    <submittedName>
        <fullName evidence="2">Uncharacterized protein</fullName>
    </submittedName>
</protein>
<dbReference type="EMBL" id="JAAMPI010000440">
    <property type="protein sequence ID" value="KAF4631469.1"/>
    <property type="molecule type" value="Genomic_DNA"/>
</dbReference>
<comment type="caution">
    <text evidence="2">The sequence shown here is derived from an EMBL/GenBank/DDBJ whole genome shotgun (WGS) entry which is preliminary data.</text>
</comment>
<feature type="region of interest" description="Disordered" evidence="1">
    <location>
        <begin position="576"/>
        <end position="748"/>
    </location>
</feature>
<feature type="region of interest" description="Disordered" evidence="1">
    <location>
        <begin position="78"/>
        <end position="115"/>
    </location>
</feature>
<dbReference type="Proteomes" id="UP000566819">
    <property type="component" value="Unassembled WGS sequence"/>
</dbReference>
<feature type="compositionally biased region" description="Low complexity" evidence="1">
    <location>
        <begin position="576"/>
        <end position="587"/>
    </location>
</feature>
<evidence type="ECO:0000313" key="3">
    <source>
        <dbReference type="Proteomes" id="UP000566819"/>
    </source>
</evidence>
<reference evidence="2 3" key="1">
    <citation type="submission" date="2020-03" db="EMBL/GenBank/DDBJ databases">
        <title>Draft Genome Sequence of Cudoniella acicularis.</title>
        <authorList>
            <person name="Buettner E."/>
            <person name="Kellner H."/>
        </authorList>
    </citation>
    <scope>NUCLEOTIDE SEQUENCE [LARGE SCALE GENOMIC DNA]</scope>
    <source>
        <strain evidence="2 3">DSM 108380</strain>
    </source>
</reference>
<feature type="compositionally biased region" description="Polar residues" evidence="1">
    <location>
        <begin position="492"/>
        <end position="513"/>
    </location>
</feature>
<feature type="compositionally biased region" description="Low complexity" evidence="1">
    <location>
        <begin position="675"/>
        <end position="689"/>
    </location>
</feature>
<feature type="compositionally biased region" description="Polar residues" evidence="1">
    <location>
        <begin position="194"/>
        <end position="205"/>
    </location>
</feature>
<feature type="compositionally biased region" description="Polar residues" evidence="1">
    <location>
        <begin position="82"/>
        <end position="109"/>
    </location>
</feature>
<proteinExistence type="predicted"/>
<name>A0A8H4W5A5_9HELO</name>
<gene>
    <name evidence="2" type="ORF">G7Y89_g6662</name>
</gene>
<evidence type="ECO:0000313" key="2">
    <source>
        <dbReference type="EMBL" id="KAF4631469.1"/>
    </source>
</evidence>
<feature type="compositionally biased region" description="Polar residues" evidence="1">
    <location>
        <begin position="600"/>
        <end position="623"/>
    </location>
</feature>
<feature type="region of interest" description="Disordered" evidence="1">
    <location>
        <begin position="492"/>
        <end position="540"/>
    </location>
</feature>
<keyword evidence="3" id="KW-1185">Reference proteome</keyword>
<feature type="region of interest" description="Disordered" evidence="1">
    <location>
        <begin position="1"/>
        <end position="26"/>
    </location>
</feature>
<feature type="region of interest" description="Disordered" evidence="1">
    <location>
        <begin position="189"/>
        <end position="217"/>
    </location>
</feature>
<evidence type="ECO:0000256" key="1">
    <source>
        <dbReference type="SAM" id="MobiDB-lite"/>
    </source>
</evidence>
<organism evidence="2 3">
    <name type="scientific">Cudoniella acicularis</name>
    <dbReference type="NCBI Taxonomy" id="354080"/>
    <lineage>
        <taxon>Eukaryota</taxon>
        <taxon>Fungi</taxon>
        <taxon>Dikarya</taxon>
        <taxon>Ascomycota</taxon>
        <taxon>Pezizomycotina</taxon>
        <taxon>Leotiomycetes</taxon>
        <taxon>Helotiales</taxon>
        <taxon>Tricladiaceae</taxon>
        <taxon>Cudoniella</taxon>
    </lineage>
</organism>
<dbReference type="AlphaFoldDB" id="A0A8H4W5A5"/>
<feature type="compositionally biased region" description="Low complexity" evidence="1">
    <location>
        <begin position="1"/>
        <end position="12"/>
    </location>
</feature>
<feature type="compositionally biased region" description="Basic residues" evidence="1">
    <location>
        <begin position="17"/>
        <end position="26"/>
    </location>
</feature>
<sequence length="748" mass="81725">MTSPSTSTTSSSEAPPKRKFRPCPKCPHRLSDLSSHISLSDSLLTTPKTQLFAASPSGSISTTAPSRERITATGYEEEKVSNDLTTKQAGSTTFPSDTTSPYLTTQAKPPNSPIFDDERGNCEDVVEDLPEFTPSSHSSTSLLYQRVGSQDLLQLDFLHGRLQIYDFLDSGSDPSTSGQSFAEKDIQYDEASPHSPQEGNPSQSPIVIDEDSEDEGQVWEHPGFRAYPALGIHFDAMGSQMTEMPQDDKEWREFEENGRFVFALEHLLLCWSCWERFDVVSSATAEAEGEGGETDATPVDIQDTSERAPSFPIEELKSQSGIPVQGRVQHATWIQETREQIRLERENATKAGKASERGCAFTAALQHLKICRGCPIISQQDTVSSSAASPDSESPLPTTVSDTSFTSLHLRGGAGEDCCWKCGRAYWPGSSCWKCHRSYSDSSHAGSETSLTLLHLRGGAGENWCWKCGSTYLAGGSCWKCNRRYPAFNSPYTRSERSSSPTVHMTSSLSGKSVCSARRRPESPAPVSPRSGPKLPQRVEGEIRAIHERATRELEAITRGIGSSPINVVDDWFSDSSSRQFSSTGSSIIGAGHGAPLPQANPQSSADRSNFHRSWSPDTNSTLGGRFNDYSPPSGSPELYERATPSPGHRTSSYQEHSPLRDISGKSVGSDIVAPQREYSSSSQPQSRPKQSEREEVGTTHLISPTPKKPVVGILTKDRARRTPTPKQVRFKEDAEVVSQKAEQGSEE</sequence>